<dbReference type="Pfam" id="PF00226">
    <property type="entry name" value="DnaJ"/>
    <property type="match status" value="1"/>
</dbReference>
<dbReference type="PRINTS" id="PR00625">
    <property type="entry name" value="JDOMAIN"/>
</dbReference>
<feature type="region of interest" description="Disordered" evidence="1">
    <location>
        <begin position="58"/>
        <end position="138"/>
    </location>
</feature>
<dbReference type="Gene3D" id="1.10.287.110">
    <property type="entry name" value="DnaJ domain"/>
    <property type="match status" value="1"/>
</dbReference>
<dbReference type="SUPFAM" id="SSF46565">
    <property type="entry name" value="Chaperone J-domain"/>
    <property type="match status" value="1"/>
</dbReference>
<dbReference type="InterPro" id="IPR001623">
    <property type="entry name" value="DnaJ_domain"/>
</dbReference>
<feature type="transmembrane region" description="Helical" evidence="2">
    <location>
        <begin position="7"/>
        <end position="24"/>
    </location>
</feature>
<dbReference type="PROSITE" id="PS50076">
    <property type="entry name" value="DNAJ_2"/>
    <property type="match status" value="1"/>
</dbReference>
<dbReference type="EMBL" id="FNKQ01000001">
    <property type="protein sequence ID" value="SDQ14212.1"/>
    <property type="molecule type" value="Genomic_DNA"/>
</dbReference>
<keyword evidence="2" id="KW-0812">Transmembrane</keyword>
<keyword evidence="2" id="KW-0472">Membrane</keyword>
<evidence type="ECO:0000256" key="1">
    <source>
        <dbReference type="SAM" id="MobiDB-lite"/>
    </source>
</evidence>
<reference evidence="5" key="2">
    <citation type="submission" date="2016-10" db="EMBL/GenBank/DDBJ databases">
        <authorList>
            <person name="de Groot N.N."/>
        </authorList>
    </citation>
    <scope>NUCLEOTIDE SEQUENCE [LARGE SCALE GENOMIC DNA]</scope>
    <source>
        <strain evidence="5">CGMCC 1.12397</strain>
    </source>
</reference>
<dbReference type="OrthoDB" id="11397at2157"/>
<reference evidence="6" key="1">
    <citation type="submission" date="2016-10" db="EMBL/GenBank/DDBJ databases">
        <authorList>
            <person name="Varghese N."/>
            <person name="Submissions S."/>
        </authorList>
    </citation>
    <scope>NUCLEOTIDE SEQUENCE [LARGE SCALE GENOMIC DNA]</scope>
    <source>
        <strain evidence="6">CGMCC 1.12397</strain>
    </source>
</reference>
<feature type="transmembrane region" description="Helical" evidence="2">
    <location>
        <begin position="30"/>
        <end position="50"/>
    </location>
</feature>
<dbReference type="RefSeq" id="WP_092532724.1">
    <property type="nucleotide sequence ID" value="NZ_FNKQ01000001.1"/>
</dbReference>
<evidence type="ECO:0000259" key="3">
    <source>
        <dbReference type="PROSITE" id="PS50076"/>
    </source>
</evidence>
<dbReference type="Proteomes" id="UP000199289">
    <property type="component" value="Unassembled WGS sequence"/>
</dbReference>
<evidence type="ECO:0000313" key="4">
    <source>
        <dbReference type="EMBL" id="RDI72474.1"/>
    </source>
</evidence>
<reference evidence="4 7" key="3">
    <citation type="submission" date="2018-07" db="EMBL/GenBank/DDBJ databases">
        <title>Genome sequence of extremly halophilic archaeon Halopelagius longus strain BC12-B1.</title>
        <authorList>
            <person name="Zhang X."/>
        </authorList>
    </citation>
    <scope>NUCLEOTIDE SEQUENCE [LARGE SCALE GENOMIC DNA]</scope>
    <source>
        <strain evidence="4 7">BC12-B1</strain>
    </source>
</reference>
<feature type="domain" description="J" evidence="3">
    <location>
        <begin position="124"/>
        <end position="175"/>
    </location>
</feature>
<dbReference type="PANTHER" id="PTHR24074">
    <property type="entry name" value="CO-CHAPERONE PROTEIN DJLA"/>
    <property type="match status" value="1"/>
</dbReference>
<feature type="compositionally biased region" description="Gly residues" evidence="1">
    <location>
        <begin position="97"/>
        <end position="108"/>
    </location>
</feature>
<dbReference type="InterPro" id="IPR036869">
    <property type="entry name" value="J_dom_sf"/>
</dbReference>
<dbReference type="EMBL" id="QQST01000001">
    <property type="protein sequence ID" value="RDI72474.1"/>
    <property type="molecule type" value="Genomic_DNA"/>
</dbReference>
<dbReference type="CDD" id="cd06257">
    <property type="entry name" value="DnaJ"/>
    <property type="match status" value="1"/>
</dbReference>
<evidence type="ECO:0000313" key="7">
    <source>
        <dbReference type="Proteomes" id="UP000255421"/>
    </source>
</evidence>
<gene>
    <name evidence="4" type="ORF">DWB78_12520</name>
    <name evidence="5" type="ORF">SAMN05216278_0619</name>
</gene>
<organism evidence="5 6">
    <name type="scientific">Halopelagius longus</name>
    <dbReference type="NCBI Taxonomy" id="1236180"/>
    <lineage>
        <taxon>Archaea</taxon>
        <taxon>Methanobacteriati</taxon>
        <taxon>Methanobacteriota</taxon>
        <taxon>Stenosarchaea group</taxon>
        <taxon>Halobacteria</taxon>
        <taxon>Halobacteriales</taxon>
        <taxon>Haloferacaceae</taxon>
    </lineage>
</organism>
<keyword evidence="2" id="KW-1133">Transmembrane helix</keyword>
<evidence type="ECO:0000313" key="5">
    <source>
        <dbReference type="EMBL" id="SDQ14212.1"/>
    </source>
</evidence>
<evidence type="ECO:0000313" key="6">
    <source>
        <dbReference type="Proteomes" id="UP000199289"/>
    </source>
</evidence>
<accession>A0A1H0YGD5</accession>
<dbReference type="InterPro" id="IPR050817">
    <property type="entry name" value="DjlA_DnaK_co-chaperone"/>
</dbReference>
<dbReference type="SMART" id="SM00271">
    <property type="entry name" value="DnaJ"/>
    <property type="match status" value="1"/>
</dbReference>
<dbReference type="AlphaFoldDB" id="A0A1H0YGD5"/>
<sequence>MDRDRLLIGLAAVFAGLTTLFVVLALAYQLFLFAVAVPFGVATYFLWYHASGRLEARTRTRARQRTAGERRANDASRGPGGFEGFGPGRRAASAGGTADGGRRTGGGRQRTVGPRPSNEPSEAEAYRTLGLDADATDDEVKRAYRNRVKEVHPDTDSGDEETFKRVNRAYERLSD</sequence>
<dbReference type="Proteomes" id="UP000255421">
    <property type="component" value="Unassembled WGS sequence"/>
</dbReference>
<proteinExistence type="predicted"/>
<feature type="compositionally biased region" description="Gly residues" evidence="1">
    <location>
        <begin position="78"/>
        <end position="87"/>
    </location>
</feature>
<keyword evidence="7" id="KW-1185">Reference proteome</keyword>
<evidence type="ECO:0000256" key="2">
    <source>
        <dbReference type="SAM" id="Phobius"/>
    </source>
</evidence>
<protein>
    <submittedName>
        <fullName evidence="4 5">J domain-containing protein</fullName>
    </submittedName>
</protein>
<name>A0A1H0YGD5_9EURY</name>